<sequence>MLLRRTQIEISCEISQINSPTPSYESLAVSTPDDVGSLPVVDVNEIDQGGRLEVDRAISMFPDLTASEFRLLDTMLDRQIDVDKYLLGPSFREQHRQTFIDHIKIGMPLVKDAFIACATLLVGKDDSQLVSCRGIGFRRAAAAVASLRELELYNSQDASLVLIFGMAMVTFALHHSGGEASLCRRVLGLVKPLHDNDLSLIPKLGTDGVSFLICLLGTEITICLLQCQVPSIRLREHDFEHSVDRFIGVSASILTHMYDICALSQMMHGSQYRRGNLLVDEGISNSLTKMEDKIEQWQPSVPKDFLQGHFTTTEVVIMLTQAKVLRLANLLVVHRLRYAFSTYMARAKVLSRGILDELNLVLYLTGKSMPFVDLAFFIACLEIITPEERASALERSRQIVDFSERTHDEIESWLISFWTTVDIESHPPIYWDDIGQIIAKGVI</sequence>
<dbReference type="InterPro" id="IPR021858">
    <property type="entry name" value="Fun_TF"/>
</dbReference>
<evidence type="ECO:0000313" key="1">
    <source>
        <dbReference type="EMBL" id="KAK5058916.1"/>
    </source>
</evidence>
<evidence type="ECO:0008006" key="3">
    <source>
        <dbReference type="Google" id="ProtNLM"/>
    </source>
</evidence>
<accession>A0AAV9NM84</accession>
<keyword evidence="2" id="KW-1185">Reference proteome</keyword>
<dbReference type="Proteomes" id="UP001358417">
    <property type="component" value="Unassembled WGS sequence"/>
</dbReference>
<name>A0AAV9NM84_9EURO</name>
<evidence type="ECO:0000313" key="2">
    <source>
        <dbReference type="Proteomes" id="UP001358417"/>
    </source>
</evidence>
<organism evidence="1 2">
    <name type="scientific">Exophiala bonariae</name>
    <dbReference type="NCBI Taxonomy" id="1690606"/>
    <lineage>
        <taxon>Eukaryota</taxon>
        <taxon>Fungi</taxon>
        <taxon>Dikarya</taxon>
        <taxon>Ascomycota</taxon>
        <taxon>Pezizomycotina</taxon>
        <taxon>Eurotiomycetes</taxon>
        <taxon>Chaetothyriomycetidae</taxon>
        <taxon>Chaetothyriales</taxon>
        <taxon>Herpotrichiellaceae</taxon>
        <taxon>Exophiala</taxon>
    </lineage>
</organism>
<reference evidence="1 2" key="1">
    <citation type="submission" date="2023-08" db="EMBL/GenBank/DDBJ databases">
        <title>Black Yeasts Isolated from many extreme environments.</title>
        <authorList>
            <person name="Coleine C."/>
            <person name="Stajich J.E."/>
            <person name="Selbmann L."/>
        </authorList>
    </citation>
    <scope>NUCLEOTIDE SEQUENCE [LARGE SCALE GENOMIC DNA]</scope>
    <source>
        <strain evidence="1 2">CCFEE 5792</strain>
    </source>
</reference>
<comment type="caution">
    <text evidence="1">The sequence shown here is derived from an EMBL/GenBank/DDBJ whole genome shotgun (WGS) entry which is preliminary data.</text>
</comment>
<gene>
    <name evidence="1" type="ORF">LTR84_011180</name>
</gene>
<dbReference type="EMBL" id="JAVRRD010000005">
    <property type="protein sequence ID" value="KAK5058916.1"/>
    <property type="molecule type" value="Genomic_DNA"/>
</dbReference>
<proteinExistence type="predicted"/>
<dbReference type="Pfam" id="PF11951">
    <property type="entry name" value="Fungal_trans_2"/>
    <property type="match status" value="1"/>
</dbReference>
<dbReference type="AlphaFoldDB" id="A0AAV9NM84"/>
<protein>
    <recommendedName>
        <fullName evidence="3">Transcription factor domain-containing protein</fullName>
    </recommendedName>
</protein>
<dbReference type="GeneID" id="89979334"/>
<dbReference type="RefSeq" id="XP_064709439.1">
    <property type="nucleotide sequence ID" value="XM_064854713.1"/>
</dbReference>